<comment type="caution">
    <text evidence="3">The sequence shown here is derived from an EMBL/GenBank/DDBJ whole genome shotgun (WGS) entry which is preliminary data.</text>
</comment>
<gene>
    <name evidence="3" type="ORF">EV691_12628</name>
</gene>
<dbReference type="Pfam" id="PF00534">
    <property type="entry name" value="Glycos_transf_1"/>
    <property type="match status" value="1"/>
</dbReference>
<feature type="domain" description="Glycosyl transferase family 1" evidence="1">
    <location>
        <begin position="168"/>
        <end position="315"/>
    </location>
</feature>
<evidence type="ECO:0000259" key="2">
    <source>
        <dbReference type="Pfam" id="PF13439"/>
    </source>
</evidence>
<organism evidence="3 4">
    <name type="scientific">Azotobacter chroococcum</name>
    <dbReference type="NCBI Taxonomy" id="353"/>
    <lineage>
        <taxon>Bacteria</taxon>
        <taxon>Pseudomonadati</taxon>
        <taxon>Pseudomonadota</taxon>
        <taxon>Gammaproteobacteria</taxon>
        <taxon>Pseudomonadales</taxon>
        <taxon>Pseudomonadaceae</taxon>
        <taxon>Azotobacter</taxon>
    </lineage>
</organism>
<sequence length="363" mass="40470">MTRLKIAQVVPLYESVPPRLYGGTERVVAHLTQALVEQGHEVTLFASADSCTSARLVAMRKQALRLDPASLKSDLASHLVLLHEVRRHADEFDVLHFHTDLLHFPFFEDMAGRTLTTVHGRLDMKDLPEAYRRWSAFPLVSISEDQRRPLPFAHWHGTVHHGTDGEHFRYHEASDNGYLAFLGRISPEKRPDRAIAIAIRAGMPLRIAAKVDAADREYFEQRIRPLLDHPLIEFLGEIGDDDKAEFLGNASVLLFPIDWPEPFGLVMIEAMACGTPVVAWRCGSVPEVVEQGVTGLIVDSDEQAVAAIHEALTLDRGRVRAAFERRFSSKIMASTYLELYQRLPAFGSRGPAPDALPPGGPNP</sequence>
<dbReference type="GO" id="GO:0016757">
    <property type="term" value="F:glycosyltransferase activity"/>
    <property type="evidence" value="ECO:0007669"/>
    <property type="project" value="InterPro"/>
</dbReference>
<evidence type="ECO:0000313" key="4">
    <source>
        <dbReference type="Proteomes" id="UP000295169"/>
    </source>
</evidence>
<dbReference type="GO" id="GO:1901135">
    <property type="term" value="P:carbohydrate derivative metabolic process"/>
    <property type="evidence" value="ECO:0007669"/>
    <property type="project" value="UniProtKB-ARBA"/>
</dbReference>
<accession>A0A4R1PSI7</accession>
<dbReference type="Pfam" id="PF13439">
    <property type="entry name" value="Glyco_transf_4"/>
    <property type="match status" value="1"/>
</dbReference>
<dbReference type="CDD" id="cd03802">
    <property type="entry name" value="GT4_AviGT4-like"/>
    <property type="match status" value="1"/>
</dbReference>
<dbReference type="PANTHER" id="PTHR12526">
    <property type="entry name" value="GLYCOSYLTRANSFERASE"/>
    <property type="match status" value="1"/>
</dbReference>
<dbReference type="AlphaFoldDB" id="A0A4R1PSI7"/>
<keyword evidence="3" id="KW-0808">Transferase</keyword>
<protein>
    <submittedName>
        <fullName evidence="3">Glycosyltransferase involved in cell wall biosynthesis</fullName>
    </submittedName>
</protein>
<dbReference type="SUPFAM" id="SSF53756">
    <property type="entry name" value="UDP-Glycosyltransferase/glycogen phosphorylase"/>
    <property type="match status" value="1"/>
</dbReference>
<dbReference type="Gene3D" id="3.40.50.2000">
    <property type="entry name" value="Glycogen Phosphorylase B"/>
    <property type="match status" value="2"/>
</dbReference>
<dbReference type="EMBL" id="SMMU01000026">
    <property type="protein sequence ID" value="TCL27436.1"/>
    <property type="molecule type" value="Genomic_DNA"/>
</dbReference>
<proteinExistence type="predicted"/>
<evidence type="ECO:0000313" key="3">
    <source>
        <dbReference type="EMBL" id="TCL27436.1"/>
    </source>
</evidence>
<evidence type="ECO:0000259" key="1">
    <source>
        <dbReference type="Pfam" id="PF00534"/>
    </source>
</evidence>
<reference evidence="3 4" key="1">
    <citation type="submission" date="2019-03" db="EMBL/GenBank/DDBJ databases">
        <title>Genomic Encyclopedia of Type Strains, Phase IV (KMG-IV): sequencing the most valuable type-strain genomes for metagenomic binning, comparative biology and taxonomic classification.</title>
        <authorList>
            <person name="Goeker M."/>
        </authorList>
    </citation>
    <scope>NUCLEOTIDE SEQUENCE [LARGE SCALE GENOMIC DNA]</scope>
    <source>
        <strain evidence="3 4">DSM 2286</strain>
    </source>
</reference>
<dbReference type="InterPro" id="IPR028098">
    <property type="entry name" value="Glyco_trans_4-like_N"/>
</dbReference>
<name>A0A4R1PSI7_9GAMM</name>
<dbReference type="InterPro" id="IPR001296">
    <property type="entry name" value="Glyco_trans_1"/>
</dbReference>
<dbReference type="Proteomes" id="UP000295169">
    <property type="component" value="Unassembled WGS sequence"/>
</dbReference>
<dbReference type="PANTHER" id="PTHR12526:SF595">
    <property type="entry name" value="BLL5217 PROTEIN"/>
    <property type="match status" value="1"/>
</dbReference>
<feature type="domain" description="Glycosyltransferase subfamily 4-like N-terminal" evidence="2">
    <location>
        <begin position="21"/>
        <end position="133"/>
    </location>
</feature>